<evidence type="ECO:0000259" key="10">
    <source>
        <dbReference type="Pfam" id="PF01266"/>
    </source>
</evidence>
<feature type="domain" description="FAD dependent oxidoreductase" evidence="10">
    <location>
        <begin position="5"/>
        <end position="349"/>
    </location>
</feature>
<evidence type="ECO:0000256" key="3">
    <source>
        <dbReference type="ARBA" id="ARBA00022630"/>
    </source>
</evidence>
<evidence type="ECO:0000313" key="11">
    <source>
        <dbReference type="EMBL" id="QQG36769.1"/>
    </source>
</evidence>
<protein>
    <submittedName>
        <fullName evidence="11">FAD-dependent 5-carboxymethylaminomethyl-2-thiouridine(34) oxidoreductase MnmC</fullName>
        <ecNumber evidence="11">2.1.1.61</ecNumber>
    </submittedName>
</protein>
<keyword evidence="4 11" id="KW-0808">Transferase</keyword>
<evidence type="ECO:0000256" key="2">
    <source>
        <dbReference type="ARBA" id="ARBA00022603"/>
    </source>
</evidence>
<evidence type="ECO:0000313" key="12">
    <source>
        <dbReference type="Proteomes" id="UP000595362"/>
    </source>
</evidence>
<sequence>MSKAIAIIGGGLAATACAYSLKNDAGQHSVTPVIFEAGERLATGASGNIQGIYDPRFQKLRNGVGDYFFAAFKLAFQIFSGIQERTDIGFDPCGTLYLIKSEDERAYYQAMIENQRLSGDDVRIVSAQEASAVSRITLRHDALFLPHSGFVSPALLCAAQARDIDVRLSAPVRNLEQRGSGWRVNGEPFDSVIIACGFAARYFSGCEWLPLQNVRGQMIVCPANGNSANLACNINYGGHISKPVDGLHVIGSTFQQNDTDLSLRESDNERILARLKENLPSIAEGMKASRAAAALRTASKDRVAITGLVPRKGEWTTQKPVFYDNLYLSTAHGSYGIISSLASARMISDQILGHAPHFSEETRKAVAPDRFLYRLERKGRI</sequence>
<dbReference type="EMBL" id="CP066681">
    <property type="protein sequence ID" value="QQG36769.1"/>
    <property type="molecule type" value="Genomic_DNA"/>
</dbReference>
<dbReference type="Gene3D" id="3.50.50.60">
    <property type="entry name" value="FAD/NAD(P)-binding domain"/>
    <property type="match status" value="1"/>
</dbReference>
<gene>
    <name evidence="11" type="primary">mnmC</name>
    <name evidence="11" type="ORF">HYS17_03065</name>
</gene>
<dbReference type="GO" id="GO:0016645">
    <property type="term" value="F:oxidoreductase activity, acting on the CH-NH group of donors"/>
    <property type="evidence" value="ECO:0007669"/>
    <property type="project" value="InterPro"/>
</dbReference>
<evidence type="ECO:0000256" key="4">
    <source>
        <dbReference type="ARBA" id="ARBA00022679"/>
    </source>
</evidence>
<dbReference type="GO" id="GO:0032259">
    <property type="term" value="P:methylation"/>
    <property type="evidence" value="ECO:0007669"/>
    <property type="project" value="UniProtKB-KW"/>
</dbReference>
<keyword evidence="1" id="KW-0963">Cytoplasm</keyword>
<evidence type="ECO:0000256" key="9">
    <source>
        <dbReference type="ARBA" id="ARBA00023268"/>
    </source>
</evidence>
<dbReference type="GO" id="GO:0005737">
    <property type="term" value="C:cytoplasm"/>
    <property type="evidence" value="ECO:0007669"/>
    <property type="project" value="TreeGrafter"/>
</dbReference>
<dbReference type="Pfam" id="PF01266">
    <property type="entry name" value="DAO"/>
    <property type="match status" value="1"/>
</dbReference>
<keyword evidence="3" id="KW-0285">Flavoprotein</keyword>
<dbReference type="Gene3D" id="3.30.9.10">
    <property type="entry name" value="D-Amino Acid Oxidase, subunit A, domain 2"/>
    <property type="match status" value="1"/>
</dbReference>
<evidence type="ECO:0000256" key="8">
    <source>
        <dbReference type="ARBA" id="ARBA00023002"/>
    </source>
</evidence>
<dbReference type="InterPro" id="IPR017610">
    <property type="entry name" value="tRNA_S-uridine_synth_MnmC_C"/>
</dbReference>
<name>A0A7T5UGZ4_9BACT</name>
<dbReference type="EC" id="2.1.1.61" evidence="11"/>
<keyword evidence="7" id="KW-0274">FAD</keyword>
<dbReference type="Proteomes" id="UP000595362">
    <property type="component" value="Chromosome"/>
</dbReference>
<dbReference type="SUPFAM" id="SSF51905">
    <property type="entry name" value="FAD/NAD(P)-binding domain"/>
    <property type="match status" value="1"/>
</dbReference>
<dbReference type="PROSITE" id="PS51257">
    <property type="entry name" value="PROKAR_LIPOPROTEIN"/>
    <property type="match status" value="1"/>
</dbReference>
<evidence type="ECO:0000256" key="7">
    <source>
        <dbReference type="ARBA" id="ARBA00022827"/>
    </source>
</evidence>
<dbReference type="InterPro" id="IPR036188">
    <property type="entry name" value="FAD/NAD-bd_sf"/>
</dbReference>
<dbReference type="PANTHER" id="PTHR13847">
    <property type="entry name" value="SARCOSINE DEHYDROGENASE-RELATED"/>
    <property type="match status" value="1"/>
</dbReference>
<reference evidence="11 12" key="1">
    <citation type="submission" date="2020-07" db="EMBL/GenBank/DDBJ databases">
        <title>Huge and variable diversity of episymbiotic CPR bacteria and DPANN archaea in groundwater ecosystems.</title>
        <authorList>
            <person name="He C.Y."/>
            <person name="Keren R."/>
            <person name="Whittaker M."/>
            <person name="Farag I.F."/>
            <person name="Doudna J."/>
            <person name="Cate J.H.D."/>
            <person name="Banfield J.F."/>
        </authorList>
    </citation>
    <scope>NUCLEOTIDE SEQUENCE [LARGE SCALE GENOMIC DNA]</scope>
    <source>
        <strain evidence="11">NC_groundwater_70_Ag_B-0.1um_54_66</strain>
    </source>
</reference>
<evidence type="ECO:0000256" key="6">
    <source>
        <dbReference type="ARBA" id="ARBA00022694"/>
    </source>
</evidence>
<evidence type="ECO:0000256" key="1">
    <source>
        <dbReference type="ARBA" id="ARBA00022490"/>
    </source>
</evidence>
<dbReference type="GO" id="GO:0004808">
    <property type="term" value="F:tRNA (5-methylaminomethyl-2-thiouridylate)(34)-methyltransferase activity"/>
    <property type="evidence" value="ECO:0007669"/>
    <property type="project" value="UniProtKB-EC"/>
</dbReference>
<keyword evidence="2 11" id="KW-0489">Methyltransferase</keyword>
<proteinExistence type="predicted"/>
<evidence type="ECO:0000256" key="5">
    <source>
        <dbReference type="ARBA" id="ARBA00022691"/>
    </source>
</evidence>
<organism evidence="11 12">
    <name type="scientific">Micavibrio aeruginosavorus</name>
    <dbReference type="NCBI Taxonomy" id="349221"/>
    <lineage>
        <taxon>Bacteria</taxon>
        <taxon>Pseudomonadati</taxon>
        <taxon>Bdellovibrionota</taxon>
        <taxon>Bdellovibrionia</taxon>
        <taxon>Bdellovibrionales</taxon>
        <taxon>Pseudobdellovibrionaceae</taxon>
        <taxon>Micavibrio</taxon>
    </lineage>
</organism>
<accession>A0A7T5UGZ4</accession>
<dbReference type="NCBIfam" id="TIGR03197">
    <property type="entry name" value="MnmC_Cterm"/>
    <property type="match status" value="1"/>
</dbReference>
<dbReference type="PANTHER" id="PTHR13847:SF283">
    <property type="entry name" value="TRNA 5-METHYLAMINOMETHYL-2-THIOURIDINE BIOSYNTHESIS BIFUNCTIONAL PROTEIN MNMC"/>
    <property type="match status" value="1"/>
</dbReference>
<keyword evidence="9" id="KW-0511">Multifunctional enzyme</keyword>
<dbReference type="GO" id="GO:0008033">
    <property type="term" value="P:tRNA processing"/>
    <property type="evidence" value="ECO:0007669"/>
    <property type="project" value="UniProtKB-KW"/>
</dbReference>
<dbReference type="InterPro" id="IPR006076">
    <property type="entry name" value="FAD-dep_OxRdtase"/>
</dbReference>
<dbReference type="SUPFAM" id="SSF54373">
    <property type="entry name" value="FAD-linked reductases, C-terminal domain"/>
    <property type="match status" value="1"/>
</dbReference>
<keyword evidence="8" id="KW-0560">Oxidoreductase</keyword>
<keyword evidence="6" id="KW-0819">tRNA processing</keyword>
<keyword evidence="5" id="KW-0949">S-adenosyl-L-methionine</keyword>
<dbReference type="AlphaFoldDB" id="A0A7T5UGZ4"/>